<evidence type="ECO:0000256" key="2">
    <source>
        <dbReference type="ARBA" id="ARBA00022737"/>
    </source>
</evidence>
<dbReference type="EMBL" id="ML179111">
    <property type="protein sequence ID" value="THU99945.1"/>
    <property type="molecule type" value="Genomic_DNA"/>
</dbReference>
<sequence>MPRSRSILTENAHLTTWAEIILTYVLATFVRVWAEINHRNSSFLSSTSLNLCIPGTNDPVSMDYTEAVADPPMYCETQLPPPSQPATFLPPTNELECIGLASGSYPAFTMYHQNEEMDIATTDSFVSEMLLPTDSPFDFSNAGEFSHPSGRTEAELHPTNREDEPTHSSVSNNTVASSVDPNPSVIMVEEFTGNSHVEIHGARAQPQSSRVATDRLLMVSRQRRKHPGKYICELPGCGQDFTAVHNLRNHLRSHEKLKKFLCGKCKKTFSTKSVLNRHVSTIHSKEKYQK</sequence>
<evidence type="ECO:0000256" key="1">
    <source>
        <dbReference type="ARBA" id="ARBA00022723"/>
    </source>
</evidence>
<dbReference type="GO" id="GO:0005634">
    <property type="term" value="C:nucleus"/>
    <property type="evidence" value="ECO:0007669"/>
    <property type="project" value="UniProtKB-ARBA"/>
</dbReference>
<dbReference type="AlphaFoldDB" id="A0A4V4HGS5"/>
<dbReference type="GO" id="GO:0000981">
    <property type="term" value="F:DNA-binding transcription factor activity, RNA polymerase II-specific"/>
    <property type="evidence" value="ECO:0007669"/>
    <property type="project" value="TreeGrafter"/>
</dbReference>
<feature type="domain" description="C2H2-type" evidence="7">
    <location>
        <begin position="230"/>
        <end position="259"/>
    </location>
</feature>
<evidence type="ECO:0000256" key="3">
    <source>
        <dbReference type="ARBA" id="ARBA00022771"/>
    </source>
</evidence>
<dbReference type="Proteomes" id="UP000297245">
    <property type="component" value="Unassembled WGS sequence"/>
</dbReference>
<dbReference type="PROSITE" id="PS50157">
    <property type="entry name" value="ZINC_FINGER_C2H2_2"/>
    <property type="match status" value="2"/>
</dbReference>
<name>A0A4V4HGS5_DENBC</name>
<dbReference type="InterPro" id="IPR036236">
    <property type="entry name" value="Znf_C2H2_sf"/>
</dbReference>
<dbReference type="PANTHER" id="PTHR19818">
    <property type="entry name" value="ZINC FINGER PROTEIN ZIC AND GLI"/>
    <property type="match status" value="1"/>
</dbReference>
<dbReference type="GO" id="GO:0000978">
    <property type="term" value="F:RNA polymerase II cis-regulatory region sequence-specific DNA binding"/>
    <property type="evidence" value="ECO:0007669"/>
    <property type="project" value="TreeGrafter"/>
</dbReference>
<keyword evidence="9" id="KW-1185">Reference proteome</keyword>
<dbReference type="Gene3D" id="3.30.160.60">
    <property type="entry name" value="Classic Zinc Finger"/>
    <property type="match status" value="2"/>
</dbReference>
<dbReference type="GO" id="GO:0008270">
    <property type="term" value="F:zinc ion binding"/>
    <property type="evidence" value="ECO:0007669"/>
    <property type="project" value="UniProtKB-KW"/>
</dbReference>
<evidence type="ECO:0000256" key="5">
    <source>
        <dbReference type="PROSITE-ProRule" id="PRU00042"/>
    </source>
</evidence>
<evidence type="ECO:0000256" key="4">
    <source>
        <dbReference type="ARBA" id="ARBA00022833"/>
    </source>
</evidence>
<reference evidence="8 9" key="1">
    <citation type="journal article" date="2019" name="Nat. Ecol. Evol.">
        <title>Megaphylogeny resolves global patterns of mushroom evolution.</title>
        <authorList>
            <person name="Varga T."/>
            <person name="Krizsan K."/>
            <person name="Foldi C."/>
            <person name="Dima B."/>
            <person name="Sanchez-Garcia M."/>
            <person name="Sanchez-Ramirez S."/>
            <person name="Szollosi G.J."/>
            <person name="Szarkandi J.G."/>
            <person name="Papp V."/>
            <person name="Albert L."/>
            <person name="Andreopoulos W."/>
            <person name="Angelini C."/>
            <person name="Antonin V."/>
            <person name="Barry K.W."/>
            <person name="Bougher N.L."/>
            <person name="Buchanan P."/>
            <person name="Buyck B."/>
            <person name="Bense V."/>
            <person name="Catcheside P."/>
            <person name="Chovatia M."/>
            <person name="Cooper J."/>
            <person name="Damon W."/>
            <person name="Desjardin D."/>
            <person name="Finy P."/>
            <person name="Geml J."/>
            <person name="Haridas S."/>
            <person name="Hughes K."/>
            <person name="Justo A."/>
            <person name="Karasinski D."/>
            <person name="Kautmanova I."/>
            <person name="Kiss B."/>
            <person name="Kocsube S."/>
            <person name="Kotiranta H."/>
            <person name="LaButti K.M."/>
            <person name="Lechner B.E."/>
            <person name="Liimatainen K."/>
            <person name="Lipzen A."/>
            <person name="Lukacs Z."/>
            <person name="Mihaltcheva S."/>
            <person name="Morgado L.N."/>
            <person name="Niskanen T."/>
            <person name="Noordeloos M.E."/>
            <person name="Ohm R.A."/>
            <person name="Ortiz-Santana B."/>
            <person name="Ovrebo C."/>
            <person name="Racz N."/>
            <person name="Riley R."/>
            <person name="Savchenko A."/>
            <person name="Shiryaev A."/>
            <person name="Soop K."/>
            <person name="Spirin V."/>
            <person name="Szebenyi C."/>
            <person name="Tomsovsky M."/>
            <person name="Tulloss R.E."/>
            <person name="Uehling J."/>
            <person name="Grigoriev I.V."/>
            <person name="Vagvolgyi C."/>
            <person name="Papp T."/>
            <person name="Martin F.M."/>
            <person name="Miettinen O."/>
            <person name="Hibbett D.S."/>
            <person name="Nagy L.G."/>
        </authorList>
    </citation>
    <scope>NUCLEOTIDE SEQUENCE [LARGE SCALE GENOMIC DNA]</scope>
    <source>
        <strain evidence="8 9">CBS 962.96</strain>
    </source>
</reference>
<keyword evidence="3 5" id="KW-0863">Zinc-finger</keyword>
<proteinExistence type="predicted"/>
<keyword evidence="4" id="KW-0862">Zinc</keyword>
<dbReference type="SUPFAM" id="SSF57667">
    <property type="entry name" value="beta-beta-alpha zinc fingers"/>
    <property type="match status" value="1"/>
</dbReference>
<feature type="domain" description="C2H2-type" evidence="7">
    <location>
        <begin position="260"/>
        <end position="288"/>
    </location>
</feature>
<evidence type="ECO:0000259" key="7">
    <source>
        <dbReference type="PROSITE" id="PS50157"/>
    </source>
</evidence>
<dbReference type="SMART" id="SM00355">
    <property type="entry name" value="ZnF_C2H2"/>
    <property type="match status" value="2"/>
</dbReference>
<evidence type="ECO:0000256" key="6">
    <source>
        <dbReference type="SAM" id="MobiDB-lite"/>
    </source>
</evidence>
<dbReference type="InterPro" id="IPR050329">
    <property type="entry name" value="GLI_C2H2-zinc-finger"/>
</dbReference>
<gene>
    <name evidence="8" type="ORF">K435DRAFT_794542</name>
</gene>
<dbReference type="GO" id="GO:0045944">
    <property type="term" value="P:positive regulation of transcription by RNA polymerase II"/>
    <property type="evidence" value="ECO:0007669"/>
    <property type="project" value="UniProtKB-ARBA"/>
</dbReference>
<protein>
    <recommendedName>
        <fullName evidence="7">C2H2-type domain-containing protein</fullName>
    </recommendedName>
</protein>
<dbReference type="InterPro" id="IPR013087">
    <property type="entry name" value="Znf_C2H2_type"/>
</dbReference>
<organism evidence="8 9">
    <name type="scientific">Dendrothele bispora (strain CBS 962.96)</name>
    <dbReference type="NCBI Taxonomy" id="1314807"/>
    <lineage>
        <taxon>Eukaryota</taxon>
        <taxon>Fungi</taxon>
        <taxon>Dikarya</taxon>
        <taxon>Basidiomycota</taxon>
        <taxon>Agaricomycotina</taxon>
        <taxon>Agaricomycetes</taxon>
        <taxon>Agaricomycetidae</taxon>
        <taxon>Agaricales</taxon>
        <taxon>Agaricales incertae sedis</taxon>
        <taxon>Dendrothele</taxon>
    </lineage>
</organism>
<keyword evidence="2" id="KW-0677">Repeat</keyword>
<feature type="compositionally biased region" description="Low complexity" evidence="6">
    <location>
        <begin position="168"/>
        <end position="179"/>
    </location>
</feature>
<feature type="region of interest" description="Disordered" evidence="6">
    <location>
        <begin position="137"/>
        <end position="181"/>
    </location>
</feature>
<dbReference type="PROSITE" id="PS00028">
    <property type="entry name" value="ZINC_FINGER_C2H2_1"/>
    <property type="match status" value="2"/>
</dbReference>
<evidence type="ECO:0000313" key="9">
    <source>
        <dbReference type="Proteomes" id="UP000297245"/>
    </source>
</evidence>
<evidence type="ECO:0000313" key="8">
    <source>
        <dbReference type="EMBL" id="THU99945.1"/>
    </source>
</evidence>
<dbReference type="Pfam" id="PF00096">
    <property type="entry name" value="zf-C2H2"/>
    <property type="match status" value="2"/>
</dbReference>
<accession>A0A4V4HGS5</accession>
<feature type="compositionally biased region" description="Basic and acidic residues" evidence="6">
    <location>
        <begin position="150"/>
        <end position="166"/>
    </location>
</feature>
<keyword evidence="1" id="KW-0479">Metal-binding</keyword>
<dbReference type="PANTHER" id="PTHR19818:SF139">
    <property type="entry name" value="PAIR-RULE PROTEIN ODD-PAIRED"/>
    <property type="match status" value="1"/>
</dbReference>
<dbReference type="OrthoDB" id="3437960at2759"/>